<evidence type="ECO:0000256" key="4">
    <source>
        <dbReference type="ARBA" id="ARBA00022833"/>
    </source>
</evidence>
<dbReference type="GeneID" id="111134750"/>
<dbReference type="KEGG" id="cvn:111134750"/>
<evidence type="ECO:0000313" key="8">
    <source>
        <dbReference type="Proteomes" id="UP000694844"/>
    </source>
</evidence>
<dbReference type="InterPro" id="IPR001841">
    <property type="entry name" value="Znf_RING"/>
</dbReference>
<keyword evidence="1" id="KW-0597">Phosphoprotein</keyword>
<dbReference type="GO" id="GO:0008270">
    <property type="term" value="F:zinc ion binding"/>
    <property type="evidence" value="ECO:0007669"/>
    <property type="project" value="UniProtKB-KW"/>
</dbReference>
<dbReference type="InterPro" id="IPR027370">
    <property type="entry name" value="Znf-RING_euk"/>
</dbReference>
<dbReference type="CDD" id="cd19757">
    <property type="entry name" value="Bbox1"/>
    <property type="match status" value="1"/>
</dbReference>
<dbReference type="SUPFAM" id="SSF57850">
    <property type="entry name" value="RING/U-box"/>
    <property type="match status" value="1"/>
</dbReference>
<gene>
    <name evidence="9" type="primary">LOC111134750</name>
</gene>
<evidence type="ECO:0000256" key="2">
    <source>
        <dbReference type="ARBA" id="ARBA00022723"/>
    </source>
</evidence>
<dbReference type="Proteomes" id="UP000694844">
    <property type="component" value="Chromosome 5"/>
</dbReference>
<keyword evidence="8" id="KW-1185">Reference proteome</keyword>
<dbReference type="PROSITE" id="PS50119">
    <property type="entry name" value="ZF_BBOX"/>
    <property type="match status" value="2"/>
</dbReference>
<dbReference type="PROSITE" id="PS00518">
    <property type="entry name" value="ZF_RING_1"/>
    <property type="match status" value="1"/>
</dbReference>
<dbReference type="Pfam" id="PF13445">
    <property type="entry name" value="zf-RING_UBOX"/>
    <property type="match status" value="1"/>
</dbReference>
<dbReference type="PANTHER" id="PTHR25462">
    <property type="entry name" value="BONUS, ISOFORM C-RELATED"/>
    <property type="match status" value="1"/>
</dbReference>
<feature type="domain" description="RING-type" evidence="6">
    <location>
        <begin position="16"/>
        <end position="68"/>
    </location>
</feature>
<dbReference type="RefSeq" id="XP_022339796.1">
    <property type="nucleotide sequence ID" value="XM_022484088.1"/>
</dbReference>
<accession>A0A8B8EJI0</accession>
<evidence type="ECO:0000259" key="6">
    <source>
        <dbReference type="PROSITE" id="PS50089"/>
    </source>
</evidence>
<evidence type="ECO:0000313" key="9">
    <source>
        <dbReference type="RefSeq" id="XP_022339796.1"/>
    </source>
</evidence>
<reference evidence="9" key="1">
    <citation type="submission" date="2025-08" db="UniProtKB">
        <authorList>
            <consortium name="RefSeq"/>
        </authorList>
    </citation>
    <scope>IDENTIFICATION</scope>
    <source>
        <tissue evidence="9">Whole sample</tissue>
    </source>
</reference>
<evidence type="ECO:0000256" key="5">
    <source>
        <dbReference type="PROSITE-ProRule" id="PRU00024"/>
    </source>
</evidence>
<protein>
    <submittedName>
        <fullName evidence="9">Probable E3 ubiquitin-protein ligase MID2</fullName>
    </submittedName>
</protein>
<dbReference type="Gene3D" id="3.30.160.60">
    <property type="entry name" value="Classic Zinc Finger"/>
    <property type="match status" value="1"/>
</dbReference>
<dbReference type="Gene3D" id="3.30.40.10">
    <property type="entry name" value="Zinc/RING finger domain, C3HC4 (zinc finger)"/>
    <property type="match status" value="1"/>
</dbReference>
<dbReference type="InterPro" id="IPR017907">
    <property type="entry name" value="Znf_RING_CS"/>
</dbReference>
<dbReference type="SMART" id="SM00184">
    <property type="entry name" value="RING"/>
    <property type="match status" value="1"/>
</dbReference>
<name>A0A8B8EJI0_CRAVI</name>
<evidence type="ECO:0000259" key="7">
    <source>
        <dbReference type="PROSITE" id="PS50119"/>
    </source>
</evidence>
<sequence>MATAHFLEVDVSVFDCPICLERYKVPKVLPCLHTFCRQCIHAYVESFAKPESAEDENSAHYIECPVCRQRVVAPRPNISSEDWSNTFPGNHLLLSLQEMNDGQETPKNSVLCEPCKRVNERKIALFYCSNCDEKLCKSCYSYMHSRIPQYLNHSVTGIIATHSILPSSNDVDHCIIHKNKSVRFFCFDHEELSCSVCYDAIHHKCTNVKPLDEITENNNEEQLEHISCVIASLKRKLNSEIKKKITNVQQIEELQETIKNDVVTFVNDAKIRLDELQDKFLKNLEVMHAFEKSCLQNKQITLENFVQNLAHSELTLTKANANRPSRMKFLTEQRVKIDLTKHFDDFIKQENSYNWTTYEWKENAMLKSIKEMENIGNVRVIHDDSDFVSDLRREIELMKTPTPRNLQNPTNKASVVVNYLTSYFVRCQEDETVPWITDGEFLNDGSLMMVDKKNSSIKMISSTTGTTSVLLSKKSEEIRGLCTTDGDEKVFVSVGDTISEFSLSPTFRYEKDFSKEKMEFYQLVARQDNIFAHIGNPWCVRVIRKSDGKILKTLTGSSCGYGYFALSRDGNRIIYSKPGSVVCDEVESGNQVFQCTLKELGTVRKSIKGIGVDFHDNIYVCDSIGSSIIQISNDGKFVRKVIPKLHQIKKPYAICFDKSGKKFFVSSWLDTHCKIELYELHF</sequence>
<proteinExistence type="predicted"/>
<dbReference type="InterPro" id="IPR047153">
    <property type="entry name" value="TRIM45/56/19-like"/>
</dbReference>
<keyword evidence="3 5" id="KW-0863">Zinc-finger</keyword>
<evidence type="ECO:0000256" key="3">
    <source>
        <dbReference type="ARBA" id="ARBA00022771"/>
    </source>
</evidence>
<keyword evidence="2" id="KW-0479">Metal-binding</keyword>
<keyword evidence="4" id="KW-0862">Zinc</keyword>
<dbReference type="InterPro" id="IPR013083">
    <property type="entry name" value="Znf_RING/FYVE/PHD"/>
</dbReference>
<dbReference type="PANTHER" id="PTHR25462:SF296">
    <property type="entry name" value="MEIOTIC P26, ISOFORM F"/>
    <property type="match status" value="1"/>
</dbReference>
<organism evidence="8 9">
    <name type="scientific">Crassostrea virginica</name>
    <name type="common">Eastern oyster</name>
    <dbReference type="NCBI Taxonomy" id="6565"/>
    <lineage>
        <taxon>Eukaryota</taxon>
        <taxon>Metazoa</taxon>
        <taxon>Spiralia</taxon>
        <taxon>Lophotrochozoa</taxon>
        <taxon>Mollusca</taxon>
        <taxon>Bivalvia</taxon>
        <taxon>Autobranchia</taxon>
        <taxon>Pteriomorphia</taxon>
        <taxon>Ostreida</taxon>
        <taxon>Ostreoidea</taxon>
        <taxon>Ostreidae</taxon>
        <taxon>Crassostrea</taxon>
    </lineage>
</organism>
<dbReference type="SUPFAM" id="SSF63829">
    <property type="entry name" value="Calcium-dependent phosphotriesterase"/>
    <property type="match status" value="1"/>
</dbReference>
<dbReference type="InterPro" id="IPR000315">
    <property type="entry name" value="Znf_B-box"/>
</dbReference>
<dbReference type="AlphaFoldDB" id="A0A8B8EJI0"/>
<feature type="domain" description="B box-type" evidence="7">
    <location>
        <begin position="169"/>
        <end position="211"/>
    </location>
</feature>
<feature type="domain" description="B box-type" evidence="7">
    <location>
        <begin position="107"/>
        <end position="158"/>
    </location>
</feature>
<dbReference type="SUPFAM" id="SSF57845">
    <property type="entry name" value="B-box zinc-binding domain"/>
    <property type="match status" value="1"/>
</dbReference>
<dbReference type="OrthoDB" id="6150003at2759"/>
<dbReference type="PROSITE" id="PS50089">
    <property type="entry name" value="ZF_RING_2"/>
    <property type="match status" value="1"/>
</dbReference>
<dbReference type="Gene3D" id="2.120.10.30">
    <property type="entry name" value="TolB, C-terminal domain"/>
    <property type="match status" value="1"/>
</dbReference>
<evidence type="ECO:0000256" key="1">
    <source>
        <dbReference type="ARBA" id="ARBA00022553"/>
    </source>
</evidence>
<dbReference type="InterPro" id="IPR011042">
    <property type="entry name" value="6-blade_b-propeller_TolB-like"/>
</dbReference>
<dbReference type="SMART" id="SM00336">
    <property type="entry name" value="BBOX"/>
    <property type="match status" value="2"/>
</dbReference>